<dbReference type="InterPro" id="IPR001128">
    <property type="entry name" value="Cyt_P450"/>
</dbReference>
<protein>
    <recommendedName>
        <fullName evidence="10">Cytochrome P450</fullName>
    </recommendedName>
</protein>
<dbReference type="InterPro" id="IPR036396">
    <property type="entry name" value="Cyt_P450_sf"/>
</dbReference>
<dbReference type="EMBL" id="ML179221">
    <property type="protein sequence ID" value="THU94567.1"/>
    <property type="molecule type" value="Genomic_DNA"/>
</dbReference>
<dbReference type="AlphaFoldDB" id="A0A4S8LY08"/>
<evidence type="ECO:0000256" key="4">
    <source>
        <dbReference type="ARBA" id="ARBA00022723"/>
    </source>
</evidence>
<evidence type="ECO:0000256" key="2">
    <source>
        <dbReference type="ARBA" id="ARBA00010617"/>
    </source>
</evidence>
<name>A0A4S8LY08_DENBC</name>
<comment type="similarity">
    <text evidence="2">Belongs to the cytochrome P450 family.</text>
</comment>
<dbReference type="GO" id="GO:0004497">
    <property type="term" value="F:monooxygenase activity"/>
    <property type="evidence" value="ECO:0007669"/>
    <property type="project" value="UniProtKB-KW"/>
</dbReference>
<keyword evidence="7" id="KW-0503">Monooxygenase</keyword>
<dbReference type="GO" id="GO:0005506">
    <property type="term" value="F:iron ion binding"/>
    <property type="evidence" value="ECO:0007669"/>
    <property type="project" value="InterPro"/>
</dbReference>
<dbReference type="Proteomes" id="UP000297245">
    <property type="component" value="Unassembled WGS sequence"/>
</dbReference>
<evidence type="ECO:0000256" key="3">
    <source>
        <dbReference type="ARBA" id="ARBA00022617"/>
    </source>
</evidence>
<dbReference type="InterPro" id="IPR002403">
    <property type="entry name" value="Cyt_P450_E_grp-IV"/>
</dbReference>
<evidence type="ECO:0000313" key="9">
    <source>
        <dbReference type="Proteomes" id="UP000297245"/>
    </source>
</evidence>
<keyword evidence="9" id="KW-1185">Reference proteome</keyword>
<evidence type="ECO:0000313" key="8">
    <source>
        <dbReference type="EMBL" id="THU94567.1"/>
    </source>
</evidence>
<keyword evidence="4" id="KW-0479">Metal-binding</keyword>
<evidence type="ECO:0000256" key="7">
    <source>
        <dbReference type="ARBA" id="ARBA00023033"/>
    </source>
</evidence>
<dbReference type="Pfam" id="PF00067">
    <property type="entry name" value="p450"/>
    <property type="match status" value="1"/>
</dbReference>
<dbReference type="InterPro" id="IPR050364">
    <property type="entry name" value="Cytochrome_P450_fung"/>
</dbReference>
<reference evidence="8 9" key="1">
    <citation type="journal article" date="2019" name="Nat. Ecol. Evol.">
        <title>Megaphylogeny resolves global patterns of mushroom evolution.</title>
        <authorList>
            <person name="Varga T."/>
            <person name="Krizsan K."/>
            <person name="Foldi C."/>
            <person name="Dima B."/>
            <person name="Sanchez-Garcia M."/>
            <person name="Sanchez-Ramirez S."/>
            <person name="Szollosi G.J."/>
            <person name="Szarkandi J.G."/>
            <person name="Papp V."/>
            <person name="Albert L."/>
            <person name="Andreopoulos W."/>
            <person name="Angelini C."/>
            <person name="Antonin V."/>
            <person name="Barry K.W."/>
            <person name="Bougher N.L."/>
            <person name="Buchanan P."/>
            <person name="Buyck B."/>
            <person name="Bense V."/>
            <person name="Catcheside P."/>
            <person name="Chovatia M."/>
            <person name="Cooper J."/>
            <person name="Damon W."/>
            <person name="Desjardin D."/>
            <person name="Finy P."/>
            <person name="Geml J."/>
            <person name="Haridas S."/>
            <person name="Hughes K."/>
            <person name="Justo A."/>
            <person name="Karasinski D."/>
            <person name="Kautmanova I."/>
            <person name="Kiss B."/>
            <person name="Kocsube S."/>
            <person name="Kotiranta H."/>
            <person name="LaButti K.M."/>
            <person name="Lechner B.E."/>
            <person name="Liimatainen K."/>
            <person name="Lipzen A."/>
            <person name="Lukacs Z."/>
            <person name="Mihaltcheva S."/>
            <person name="Morgado L.N."/>
            <person name="Niskanen T."/>
            <person name="Noordeloos M.E."/>
            <person name="Ohm R.A."/>
            <person name="Ortiz-Santana B."/>
            <person name="Ovrebo C."/>
            <person name="Racz N."/>
            <person name="Riley R."/>
            <person name="Savchenko A."/>
            <person name="Shiryaev A."/>
            <person name="Soop K."/>
            <person name="Spirin V."/>
            <person name="Szebenyi C."/>
            <person name="Tomsovsky M."/>
            <person name="Tulloss R.E."/>
            <person name="Uehling J."/>
            <person name="Grigoriev I.V."/>
            <person name="Vagvolgyi C."/>
            <person name="Papp T."/>
            <person name="Martin F.M."/>
            <person name="Miettinen O."/>
            <person name="Hibbett D.S."/>
            <person name="Nagy L.G."/>
        </authorList>
    </citation>
    <scope>NUCLEOTIDE SEQUENCE [LARGE SCALE GENOMIC DNA]</scope>
    <source>
        <strain evidence="8 9">CBS 962.96</strain>
    </source>
</reference>
<dbReference type="PANTHER" id="PTHR46300">
    <property type="entry name" value="P450, PUTATIVE (EUROFUNG)-RELATED-RELATED"/>
    <property type="match status" value="1"/>
</dbReference>
<dbReference type="GO" id="GO:0020037">
    <property type="term" value="F:heme binding"/>
    <property type="evidence" value="ECO:0007669"/>
    <property type="project" value="InterPro"/>
</dbReference>
<keyword evidence="3" id="KW-0349">Heme</keyword>
<dbReference type="SUPFAM" id="SSF48264">
    <property type="entry name" value="Cytochrome P450"/>
    <property type="match status" value="1"/>
</dbReference>
<dbReference type="PRINTS" id="PR00465">
    <property type="entry name" value="EP450IV"/>
</dbReference>
<keyword evidence="5" id="KW-0560">Oxidoreductase</keyword>
<dbReference type="Gene3D" id="1.10.630.10">
    <property type="entry name" value="Cytochrome P450"/>
    <property type="match status" value="1"/>
</dbReference>
<organism evidence="8 9">
    <name type="scientific">Dendrothele bispora (strain CBS 962.96)</name>
    <dbReference type="NCBI Taxonomy" id="1314807"/>
    <lineage>
        <taxon>Eukaryota</taxon>
        <taxon>Fungi</taxon>
        <taxon>Dikarya</taxon>
        <taxon>Basidiomycota</taxon>
        <taxon>Agaricomycotina</taxon>
        <taxon>Agaricomycetes</taxon>
        <taxon>Agaricomycetidae</taxon>
        <taxon>Agaricales</taxon>
        <taxon>Agaricales incertae sedis</taxon>
        <taxon>Dendrothele</taxon>
    </lineage>
</organism>
<evidence type="ECO:0008006" key="10">
    <source>
        <dbReference type="Google" id="ProtNLM"/>
    </source>
</evidence>
<sequence length="95" mass="11205">MVGSSRLPDFQDKDKLPYIDAILKETQRLYPSSLYIWNIMTESVAVMTHHFCTTAIDHCFVDDDIYKGYFIPKGRAILHNEKTYPEPMKFKPERF</sequence>
<dbReference type="OrthoDB" id="3934656at2759"/>
<evidence type="ECO:0000256" key="5">
    <source>
        <dbReference type="ARBA" id="ARBA00023002"/>
    </source>
</evidence>
<dbReference type="GO" id="GO:0016705">
    <property type="term" value="F:oxidoreductase activity, acting on paired donors, with incorporation or reduction of molecular oxygen"/>
    <property type="evidence" value="ECO:0007669"/>
    <property type="project" value="InterPro"/>
</dbReference>
<keyword evidence="6" id="KW-0408">Iron</keyword>
<accession>A0A4S8LY08</accession>
<dbReference type="PANTHER" id="PTHR46300:SF7">
    <property type="entry name" value="P450, PUTATIVE (EUROFUNG)-RELATED"/>
    <property type="match status" value="1"/>
</dbReference>
<comment type="cofactor">
    <cofactor evidence="1">
        <name>heme</name>
        <dbReference type="ChEBI" id="CHEBI:30413"/>
    </cofactor>
</comment>
<evidence type="ECO:0000256" key="1">
    <source>
        <dbReference type="ARBA" id="ARBA00001971"/>
    </source>
</evidence>
<proteinExistence type="inferred from homology"/>
<evidence type="ECO:0000256" key="6">
    <source>
        <dbReference type="ARBA" id="ARBA00023004"/>
    </source>
</evidence>
<gene>
    <name evidence="8" type="ORF">K435DRAFT_899698</name>
</gene>